<sequence length="140" mass="15682">MRRNLIFVGMKHESIVVVYDSCQAIAEEIADKLGAETISVQSINNRQIENCQSFVLALEFMADGSMTPHWQWACQTLRGASLSGKNFAVLVALGNKLNHDADKICHELRERHAHIVGEQLYAETPQCNLENWICSVSPNL</sequence>
<dbReference type="Proteomes" id="UP000887097">
    <property type="component" value="Unassembled WGS sequence"/>
</dbReference>
<dbReference type="AlphaFoldDB" id="A0AA37I0S1"/>
<accession>A0AA37I0S1</accession>
<gene>
    <name evidence="1" type="ORF">PRMUPPPA20_03710</name>
</gene>
<evidence type="ECO:0008006" key="3">
    <source>
        <dbReference type="Google" id="ProtNLM"/>
    </source>
</evidence>
<evidence type="ECO:0000313" key="1">
    <source>
        <dbReference type="EMBL" id="GJG32262.1"/>
    </source>
</evidence>
<comment type="caution">
    <text evidence="1">The sequence shown here is derived from an EMBL/GenBank/DDBJ whole genome shotgun (WGS) entry which is preliminary data.</text>
</comment>
<proteinExistence type="predicted"/>
<evidence type="ECO:0000313" key="2">
    <source>
        <dbReference type="Proteomes" id="UP000887097"/>
    </source>
</evidence>
<dbReference type="InterPro" id="IPR029039">
    <property type="entry name" value="Flavoprotein-like_sf"/>
</dbReference>
<reference evidence="1" key="1">
    <citation type="submission" date="2021-08" db="EMBL/GenBank/DDBJ databases">
        <title>Prevotella lacticifex sp. nov., isolated from rumen of cow.</title>
        <authorList>
            <person name="Shinkai T."/>
            <person name="Ikeyama N."/>
            <person name="Kumagai M."/>
            <person name="Ohmori H."/>
            <person name="Sakamoto M."/>
            <person name="Ohkuma M."/>
            <person name="Mitsumori M."/>
        </authorList>
    </citation>
    <scope>NUCLEOTIDE SEQUENCE</scope>
    <source>
        <strain evidence="1">JCM 8259</strain>
    </source>
</reference>
<dbReference type="EMBL" id="BPTT01000001">
    <property type="protein sequence ID" value="GJG32262.1"/>
    <property type="molecule type" value="Genomic_DNA"/>
</dbReference>
<dbReference type="SUPFAM" id="SSF52218">
    <property type="entry name" value="Flavoproteins"/>
    <property type="match status" value="1"/>
</dbReference>
<dbReference type="Gene3D" id="3.40.50.360">
    <property type="match status" value="1"/>
</dbReference>
<name>A0AA37I0S1_XYLRU</name>
<protein>
    <recommendedName>
        <fullName evidence="3">Flavodoxin</fullName>
    </recommendedName>
</protein>
<organism evidence="1 2">
    <name type="scientific">Xylanibacter ruminicola</name>
    <name type="common">Prevotella ruminicola</name>
    <dbReference type="NCBI Taxonomy" id="839"/>
    <lineage>
        <taxon>Bacteria</taxon>
        <taxon>Pseudomonadati</taxon>
        <taxon>Bacteroidota</taxon>
        <taxon>Bacteroidia</taxon>
        <taxon>Bacteroidales</taxon>
        <taxon>Prevotellaceae</taxon>
        <taxon>Xylanibacter</taxon>
    </lineage>
</organism>